<reference evidence="3" key="1">
    <citation type="submission" date="2015-07" db="EMBL/GenBank/DDBJ databases">
        <authorList>
            <person name="Teixeira M.M."/>
            <person name="Souza R.C."/>
            <person name="Almeida L.G."/>
            <person name="Vicente V.A."/>
            <person name="de Hoog S."/>
            <person name="Bocca A.L."/>
            <person name="de Almeida S.R."/>
            <person name="Vasconcelos A.T."/>
            <person name="Felipe M.S."/>
        </authorList>
    </citation>
    <scope>NUCLEOTIDE SEQUENCE [LARGE SCALE GENOMIC DNA]</scope>
    <source>
        <strain evidence="3">KSF</strain>
    </source>
</reference>
<organism evidence="2 3">
    <name type="scientific">Cladophialophora carrionii</name>
    <dbReference type="NCBI Taxonomy" id="86049"/>
    <lineage>
        <taxon>Eukaryota</taxon>
        <taxon>Fungi</taxon>
        <taxon>Dikarya</taxon>
        <taxon>Ascomycota</taxon>
        <taxon>Pezizomycotina</taxon>
        <taxon>Eurotiomycetes</taxon>
        <taxon>Chaetothyriomycetidae</taxon>
        <taxon>Chaetothyriales</taxon>
        <taxon>Herpotrichiellaceae</taxon>
        <taxon>Cladophialophora</taxon>
    </lineage>
</organism>
<feature type="region of interest" description="Disordered" evidence="1">
    <location>
        <begin position="1"/>
        <end position="240"/>
    </location>
</feature>
<evidence type="ECO:0000313" key="2">
    <source>
        <dbReference type="EMBL" id="OCT49642.1"/>
    </source>
</evidence>
<gene>
    <name evidence="2" type="ORF">CLCR_07534</name>
</gene>
<name>A0A1C1CMH7_9EURO</name>
<evidence type="ECO:0000256" key="1">
    <source>
        <dbReference type="SAM" id="MobiDB-lite"/>
    </source>
</evidence>
<evidence type="ECO:0000313" key="3">
    <source>
        <dbReference type="Proteomes" id="UP000094526"/>
    </source>
</evidence>
<dbReference type="VEuPathDB" id="FungiDB:CLCR_07534"/>
<feature type="compositionally biased region" description="Basic and acidic residues" evidence="1">
    <location>
        <begin position="148"/>
        <end position="173"/>
    </location>
</feature>
<feature type="compositionally biased region" description="Polar residues" evidence="1">
    <location>
        <begin position="124"/>
        <end position="135"/>
    </location>
</feature>
<feature type="compositionally biased region" description="Basic residues" evidence="1">
    <location>
        <begin position="198"/>
        <end position="209"/>
    </location>
</feature>
<dbReference type="OrthoDB" id="10616586at2759"/>
<dbReference type="Proteomes" id="UP000094526">
    <property type="component" value="Unassembled WGS sequence"/>
</dbReference>
<accession>A0A1C1CMH7</accession>
<feature type="compositionally biased region" description="Polar residues" evidence="1">
    <location>
        <begin position="68"/>
        <end position="78"/>
    </location>
</feature>
<feature type="compositionally biased region" description="Basic and acidic residues" evidence="1">
    <location>
        <begin position="101"/>
        <end position="113"/>
    </location>
</feature>
<protein>
    <submittedName>
        <fullName evidence="2">Uncharacterized protein</fullName>
    </submittedName>
</protein>
<dbReference type="AlphaFoldDB" id="A0A1C1CMH7"/>
<keyword evidence="3" id="KW-1185">Reference proteome</keyword>
<feature type="compositionally biased region" description="Basic and acidic residues" evidence="1">
    <location>
        <begin position="43"/>
        <end position="52"/>
    </location>
</feature>
<sequence length="240" mass="26474">MSKRTPVLQGASESGYKDGRSNTTPQNRQQRDGRDQANLQHQQDQRRSEQGDRPFGQGSRRRGVEQEQYLNTAEAGQQQRRHPAPSDPYTPHGDSLAGSRSQREPAHNIDRRGGISWQERGPSEGQQDAAHNTASIPPRNRPRNMDSYADRSRQQQGFESRDHGSEEKHHGCSDVHSGATSNSSSGGSSVSNNGTGSKNKKPGRLKRAGRAIVGFARAGNWRRKDEDDDTHGSSTGTWRG</sequence>
<dbReference type="EMBL" id="LGRB01000010">
    <property type="protein sequence ID" value="OCT49642.1"/>
    <property type="molecule type" value="Genomic_DNA"/>
</dbReference>
<comment type="caution">
    <text evidence="2">The sequence shown here is derived from an EMBL/GenBank/DDBJ whole genome shotgun (WGS) entry which is preliminary data.</text>
</comment>
<proteinExistence type="predicted"/>
<feature type="compositionally biased region" description="Low complexity" evidence="1">
    <location>
        <begin position="177"/>
        <end position="197"/>
    </location>
</feature>